<dbReference type="GO" id="GO:0005829">
    <property type="term" value="C:cytosol"/>
    <property type="evidence" value="ECO:0007669"/>
    <property type="project" value="TreeGrafter"/>
</dbReference>
<dbReference type="SUPFAM" id="SSF46785">
    <property type="entry name" value="Winged helix' DNA-binding domain"/>
    <property type="match status" value="1"/>
</dbReference>
<dbReference type="Gene3D" id="1.10.10.10">
    <property type="entry name" value="Winged helix-like DNA-binding domain superfamily/Winged helix DNA-binding domain"/>
    <property type="match status" value="1"/>
</dbReference>
<dbReference type="InterPro" id="IPR000944">
    <property type="entry name" value="Tscrpt_reg_Rrf2"/>
</dbReference>
<proteinExistence type="predicted"/>
<dbReference type="EMBL" id="PDNU01000038">
    <property type="protein sequence ID" value="PHK93633.1"/>
    <property type="molecule type" value="Genomic_DNA"/>
</dbReference>
<evidence type="ECO:0000313" key="2">
    <source>
        <dbReference type="EMBL" id="PHK93633.1"/>
    </source>
</evidence>
<feature type="compositionally biased region" description="Pro residues" evidence="1">
    <location>
        <begin position="143"/>
        <end position="152"/>
    </location>
</feature>
<organism evidence="2 3">
    <name type="scientific">Teichococcus rhizosphaerae</name>
    <dbReference type="NCBI Taxonomy" id="1335062"/>
    <lineage>
        <taxon>Bacteria</taxon>
        <taxon>Pseudomonadati</taxon>
        <taxon>Pseudomonadota</taxon>
        <taxon>Alphaproteobacteria</taxon>
        <taxon>Acetobacterales</taxon>
        <taxon>Roseomonadaceae</taxon>
        <taxon>Roseomonas</taxon>
    </lineage>
</organism>
<dbReference type="OrthoDB" id="9808360at2"/>
<sequence length="193" mass="19539">MLRLSKLTDYAVVVLARLEAEGGVQTAPCLALATGIAEPTVAKVLKALGHAGLVEGLRGARGGYRLERPLRAIPLSEVICAIDGPIALTACVDGASGCCEAETVCPVRGRWDPVNEAIRAALSAISLAELAAPRPAAGRRKPPPAQAGPDFPPAQAGPEFPPAQAGLNAPPAQAGLNAPPAPPARLPAHSPAE</sequence>
<dbReference type="PANTHER" id="PTHR33221">
    <property type="entry name" value="WINGED HELIX-TURN-HELIX TRANSCRIPTIONAL REGULATOR, RRF2 FAMILY"/>
    <property type="match status" value="1"/>
</dbReference>
<gene>
    <name evidence="2" type="ORF">CR162_17330</name>
</gene>
<protein>
    <submittedName>
        <fullName evidence="2">SUF system Fe-S cluster assembly regulator</fullName>
    </submittedName>
</protein>
<dbReference type="Pfam" id="PF02082">
    <property type="entry name" value="Rrf2"/>
    <property type="match status" value="1"/>
</dbReference>
<reference evidence="2 3" key="1">
    <citation type="submission" date="2017-10" db="EMBL/GenBank/DDBJ databases">
        <authorList>
            <person name="Banno H."/>
            <person name="Chua N.-H."/>
        </authorList>
    </citation>
    <scope>NUCLEOTIDE SEQUENCE [LARGE SCALE GENOMIC DNA]</scope>
    <source>
        <strain evidence="2 3">YW11</strain>
    </source>
</reference>
<dbReference type="PANTHER" id="PTHR33221:SF2">
    <property type="entry name" value="TRANSCRIPTIONAL REGULATOR"/>
    <property type="match status" value="1"/>
</dbReference>
<dbReference type="InterPro" id="IPR036388">
    <property type="entry name" value="WH-like_DNA-bd_sf"/>
</dbReference>
<keyword evidence="3" id="KW-1185">Reference proteome</keyword>
<dbReference type="NCBIfam" id="TIGR02944">
    <property type="entry name" value="suf_reg_Xantho"/>
    <property type="match status" value="1"/>
</dbReference>
<name>A0A2C7A7M8_9PROT</name>
<evidence type="ECO:0000256" key="1">
    <source>
        <dbReference type="SAM" id="MobiDB-lite"/>
    </source>
</evidence>
<dbReference type="NCBIfam" id="TIGR00738">
    <property type="entry name" value="rrf2_super"/>
    <property type="match status" value="1"/>
</dbReference>
<dbReference type="PROSITE" id="PS51197">
    <property type="entry name" value="HTH_RRF2_2"/>
    <property type="match status" value="1"/>
</dbReference>
<dbReference type="GO" id="GO:0003700">
    <property type="term" value="F:DNA-binding transcription factor activity"/>
    <property type="evidence" value="ECO:0007669"/>
    <property type="project" value="TreeGrafter"/>
</dbReference>
<feature type="compositionally biased region" description="Low complexity" evidence="1">
    <location>
        <begin position="169"/>
        <end position="178"/>
    </location>
</feature>
<dbReference type="InterPro" id="IPR036390">
    <property type="entry name" value="WH_DNA-bd_sf"/>
</dbReference>
<feature type="region of interest" description="Disordered" evidence="1">
    <location>
        <begin position="133"/>
        <end position="193"/>
    </location>
</feature>
<evidence type="ECO:0000313" key="3">
    <source>
        <dbReference type="Proteomes" id="UP000223527"/>
    </source>
</evidence>
<dbReference type="Proteomes" id="UP000223527">
    <property type="component" value="Unassembled WGS sequence"/>
</dbReference>
<accession>A0A2C7A7M8</accession>
<comment type="caution">
    <text evidence="2">The sequence shown here is derived from an EMBL/GenBank/DDBJ whole genome shotgun (WGS) entry which is preliminary data.</text>
</comment>
<dbReference type="InterPro" id="IPR014290">
    <property type="entry name" value="SUF_FeS_clus_asmbl_reg"/>
</dbReference>
<dbReference type="AlphaFoldDB" id="A0A2C7A7M8"/>